<keyword evidence="2" id="KW-0808">Transferase</keyword>
<dbReference type="Proteomes" id="UP000480178">
    <property type="component" value="Chromosome"/>
</dbReference>
<reference evidence="2 3" key="1">
    <citation type="submission" date="2020-01" db="EMBL/GenBank/DDBJ databases">
        <authorList>
            <person name="Kim M.K."/>
        </authorList>
    </citation>
    <scope>NUCLEOTIDE SEQUENCE [LARGE SCALE GENOMIC DNA]</scope>
    <source>
        <strain evidence="2 3">172606-1</strain>
    </source>
</reference>
<dbReference type="PANTHER" id="PTHR42743">
    <property type="entry name" value="AMINO-ACID AMINOTRANSFERASE"/>
    <property type="match status" value="1"/>
</dbReference>
<dbReference type="GO" id="GO:0019752">
    <property type="term" value="P:carboxylic acid metabolic process"/>
    <property type="evidence" value="ECO:0007669"/>
    <property type="project" value="TreeGrafter"/>
</dbReference>
<keyword evidence="3" id="KW-1185">Reference proteome</keyword>
<sequence length="236" mass="27178">MIIHLISGPRNISTALMYAFAQRLDTAVLDEPFYGFYLKYTGLVHPGREEIIQSMETDTEQIFNTIAEIEKKKGNVFIKNMGHHLQGFDYTPILAYTNVFLIRDPAQMLTSYAKVREQPTLQDIGLQQQAELFTWLQQSGKQPIVIDGNRIRTHPAAELSALCSQLKLPFTERMLQWPTGPKAEDGIWARYWYDNVHQSTSFSPPDKKVLSLPEHLRTIYEEALPHYRFLSNYAAN</sequence>
<dbReference type="AlphaFoldDB" id="A0A6C0GIH5"/>
<protein>
    <submittedName>
        <fullName evidence="2">Sulfotransferase family protein</fullName>
    </submittedName>
</protein>
<dbReference type="KEGG" id="rhoz:GXP67_14280"/>
<gene>
    <name evidence="2" type="ORF">GXP67_14280</name>
</gene>
<name>A0A6C0GIH5_9BACT</name>
<organism evidence="2 3">
    <name type="scientific">Rhodocytophaga rosea</name>
    <dbReference type="NCBI Taxonomy" id="2704465"/>
    <lineage>
        <taxon>Bacteria</taxon>
        <taxon>Pseudomonadati</taxon>
        <taxon>Bacteroidota</taxon>
        <taxon>Cytophagia</taxon>
        <taxon>Cytophagales</taxon>
        <taxon>Rhodocytophagaceae</taxon>
        <taxon>Rhodocytophaga</taxon>
    </lineage>
</organism>
<evidence type="ECO:0000313" key="2">
    <source>
        <dbReference type="EMBL" id="QHT67715.1"/>
    </source>
</evidence>
<dbReference type="EMBL" id="CP048222">
    <property type="protein sequence ID" value="QHT67715.1"/>
    <property type="molecule type" value="Genomic_DNA"/>
</dbReference>
<dbReference type="Pfam" id="PF19798">
    <property type="entry name" value="Sulfotransfer_5"/>
    <property type="match status" value="1"/>
</dbReference>
<dbReference type="InterPro" id="IPR027417">
    <property type="entry name" value="P-loop_NTPase"/>
</dbReference>
<comment type="similarity">
    <text evidence="1">Belongs to the class-IV pyridoxal-phosphate-dependent aminotransferase family.</text>
</comment>
<dbReference type="InterPro" id="IPR050571">
    <property type="entry name" value="Class-IV_PLP-Dep_Aminotrnsfr"/>
</dbReference>
<dbReference type="PANTHER" id="PTHR42743:SF11">
    <property type="entry name" value="AMINODEOXYCHORISMATE LYASE"/>
    <property type="match status" value="1"/>
</dbReference>
<dbReference type="RefSeq" id="WP_162443738.1">
    <property type="nucleotide sequence ID" value="NZ_CP048222.1"/>
</dbReference>
<proteinExistence type="inferred from homology"/>
<dbReference type="SUPFAM" id="SSF52540">
    <property type="entry name" value="P-loop containing nucleoside triphosphate hydrolases"/>
    <property type="match status" value="1"/>
</dbReference>
<accession>A0A6C0GIH5</accession>
<evidence type="ECO:0000313" key="3">
    <source>
        <dbReference type="Proteomes" id="UP000480178"/>
    </source>
</evidence>
<dbReference type="Gene3D" id="3.40.50.300">
    <property type="entry name" value="P-loop containing nucleotide triphosphate hydrolases"/>
    <property type="match status" value="1"/>
</dbReference>
<dbReference type="GO" id="GO:0016740">
    <property type="term" value="F:transferase activity"/>
    <property type="evidence" value="ECO:0007669"/>
    <property type="project" value="UniProtKB-KW"/>
</dbReference>
<evidence type="ECO:0000256" key="1">
    <source>
        <dbReference type="ARBA" id="ARBA00009320"/>
    </source>
</evidence>